<keyword evidence="1" id="KW-0732">Signal</keyword>
<dbReference type="OrthoDB" id="6599992at2759"/>
<feature type="signal peptide" evidence="1">
    <location>
        <begin position="1"/>
        <end position="22"/>
    </location>
</feature>
<keyword evidence="3" id="KW-1185">Reference proteome</keyword>
<feature type="chain" id="PRO_5026190045" evidence="1">
    <location>
        <begin position="23"/>
        <end position="82"/>
    </location>
</feature>
<reference evidence="2 3" key="1">
    <citation type="submission" date="2019-08" db="EMBL/GenBank/DDBJ databases">
        <title>Whole genome of Aphis craccivora.</title>
        <authorList>
            <person name="Voronova N.V."/>
            <person name="Shulinski R.S."/>
            <person name="Bandarenka Y.V."/>
            <person name="Zhorov D.G."/>
            <person name="Warner D."/>
        </authorList>
    </citation>
    <scope>NUCLEOTIDE SEQUENCE [LARGE SCALE GENOMIC DNA]</scope>
    <source>
        <strain evidence="2">180601</strain>
        <tissue evidence="2">Whole Body</tissue>
    </source>
</reference>
<dbReference type="AlphaFoldDB" id="A0A6G0Y9C0"/>
<proteinExistence type="predicted"/>
<name>A0A6G0Y9C0_APHCR</name>
<protein>
    <submittedName>
        <fullName evidence="2">Uncharacterized protein</fullName>
    </submittedName>
</protein>
<evidence type="ECO:0000313" key="2">
    <source>
        <dbReference type="EMBL" id="KAF0751694.1"/>
    </source>
</evidence>
<sequence>MSSYRSWLRVALVFTLLAVVYGAPIWEELFGLPPRRRTTQQTGRTPRVSGKEKFKATCWVNNPDNYAFPGQSPYPSAPLCPY</sequence>
<organism evidence="2 3">
    <name type="scientific">Aphis craccivora</name>
    <name type="common">Cowpea aphid</name>
    <dbReference type="NCBI Taxonomy" id="307492"/>
    <lineage>
        <taxon>Eukaryota</taxon>
        <taxon>Metazoa</taxon>
        <taxon>Ecdysozoa</taxon>
        <taxon>Arthropoda</taxon>
        <taxon>Hexapoda</taxon>
        <taxon>Insecta</taxon>
        <taxon>Pterygota</taxon>
        <taxon>Neoptera</taxon>
        <taxon>Paraneoptera</taxon>
        <taxon>Hemiptera</taxon>
        <taxon>Sternorrhyncha</taxon>
        <taxon>Aphidomorpha</taxon>
        <taxon>Aphidoidea</taxon>
        <taxon>Aphididae</taxon>
        <taxon>Aphidini</taxon>
        <taxon>Aphis</taxon>
        <taxon>Aphis</taxon>
    </lineage>
</organism>
<dbReference type="Proteomes" id="UP000478052">
    <property type="component" value="Unassembled WGS sequence"/>
</dbReference>
<dbReference type="EMBL" id="VUJU01005292">
    <property type="protein sequence ID" value="KAF0751694.1"/>
    <property type="molecule type" value="Genomic_DNA"/>
</dbReference>
<evidence type="ECO:0000256" key="1">
    <source>
        <dbReference type="SAM" id="SignalP"/>
    </source>
</evidence>
<accession>A0A6G0Y9C0</accession>
<evidence type="ECO:0000313" key="3">
    <source>
        <dbReference type="Proteomes" id="UP000478052"/>
    </source>
</evidence>
<comment type="caution">
    <text evidence="2">The sequence shown here is derived from an EMBL/GenBank/DDBJ whole genome shotgun (WGS) entry which is preliminary data.</text>
</comment>
<gene>
    <name evidence="2" type="ORF">FWK35_00034491</name>
</gene>